<proteinExistence type="predicted"/>
<dbReference type="EMBL" id="JAPFFF010000026">
    <property type="protein sequence ID" value="KAK8849279.1"/>
    <property type="molecule type" value="Genomic_DNA"/>
</dbReference>
<gene>
    <name evidence="1" type="ORF">M9Y10_018647</name>
</gene>
<keyword evidence="2" id="KW-1185">Reference proteome</keyword>
<name>A0ABR2HNB5_9EUKA</name>
<sequence length="128" mass="14444">MLSQDTQLLISKDQLKSINEHLTSCDKYIKQLTQIHQELSDEILKVHQNTGDSITEHPNDLEEARKAGQKGDSVIIYPPNANGKHAAFKVTENNDLSIDGMLCMLTKIETKDSLTNIRDQKLYDCSQC</sequence>
<evidence type="ECO:0008006" key="3">
    <source>
        <dbReference type="Google" id="ProtNLM"/>
    </source>
</evidence>
<organism evidence="1 2">
    <name type="scientific">Tritrichomonas musculus</name>
    <dbReference type="NCBI Taxonomy" id="1915356"/>
    <lineage>
        <taxon>Eukaryota</taxon>
        <taxon>Metamonada</taxon>
        <taxon>Parabasalia</taxon>
        <taxon>Tritrichomonadida</taxon>
        <taxon>Tritrichomonadidae</taxon>
        <taxon>Tritrichomonas</taxon>
    </lineage>
</organism>
<reference evidence="1 2" key="1">
    <citation type="submission" date="2024-04" db="EMBL/GenBank/DDBJ databases">
        <title>Tritrichomonas musculus Genome.</title>
        <authorList>
            <person name="Alves-Ferreira E."/>
            <person name="Grigg M."/>
            <person name="Lorenzi H."/>
            <person name="Galac M."/>
        </authorList>
    </citation>
    <scope>NUCLEOTIDE SEQUENCE [LARGE SCALE GENOMIC DNA]</scope>
    <source>
        <strain evidence="1 2">EAF2021</strain>
    </source>
</reference>
<accession>A0ABR2HNB5</accession>
<dbReference type="Proteomes" id="UP001470230">
    <property type="component" value="Unassembled WGS sequence"/>
</dbReference>
<protein>
    <recommendedName>
        <fullName evidence="3">SGF29 C-terminal domain-containing protein</fullName>
    </recommendedName>
</protein>
<comment type="caution">
    <text evidence="1">The sequence shown here is derived from an EMBL/GenBank/DDBJ whole genome shotgun (WGS) entry which is preliminary data.</text>
</comment>
<evidence type="ECO:0000313" key="2">
    <source>
        <dbReference type="Proteomes" id="UP001470230"/>
    </source>
</evidence>
<evidence type="ECO:0000313" key="1">
    <source>
        <dbReference type="EMBL" id="KAK8849279.1"/>
    </source>
</evidence>